<feature type="non-terminal residue" evidence="3">
    <location>
        <position position="1"/>
    </location>
</feature>
<dbReference type="EMBL" id="QGKY02000089">
    <property type="protein sequence ID" value="KAF2614665.1"/>
    <property type="molecule type" value="Genomic_DNA"/>
</dbReference>
<feature type="signal peptide" evidence="1">
    <location>
        <begin position="1"/>
        <end position="21"/>
    </location>
</feature>
<gene>
    <name evidence="3" type="ORF">F2Q70_00007765</name>
</gene>
<evidence type="ECO:0000256" key="1">
    <source>
        <dbReference type="SAM" id="SignalP"/>
    </source>
</evidence>
<feature type="domain" description="Cathepsin propeptide inhibitor" evidence="2">
    <location>
        <begin position="48"/>
        <end position="93"/>
    </location>
</feature>
<dbReference type="SUPFAM" id="SSF54001">
    <property type="entry name" value="Cysteine proteinases"/>
    <property type="match status" value="1"/>
</dbReference>
<protein>
    <recommendedName>
        <fullName evidence="2">Cathepsin propeptide inhibitor domain-containing protein</fullName>
    </recommendedName>
</protein>
<accession>A0A8S9M4M1</accession>
<dbReference type="InterPro" id="IPR038765">
    <property type="entry name" value="Papain-like_cys_pep_sf"/>
</dbReference>
<reference evidence="3" key="1">
    <citation type="submission" date="2019-12" db="EMBL/GenBank/DDBJ databases">
        <title>Genome sequencing and annotation of Brassica cretica.</title>
        <authorList>
            <person name="Studholme D.J."/>
            <person name="Sarris P.F."/>
        </authorList>
    </citation>
    <scope>NUCLEOTIDE SEQUENCE</scope>
    <source>
        <strain evidence="3">PFS-102/07</strain>
        <tissue evidence="3">Leaf</tissue>
    </source>
</reference>
<evidence type="ECO:0000313" key="3">
    <source>
        <dbReference type="EMBL" id="KAF2614665.1"/>
    </source>
</evidence>
<feature type="chain" id="PRO_5035880257" description="Cathepsin propeptide inhibitor domain-containing protein" evidence="1">
    <location>
        <begin position="22"/>
        <end position="94"/>
    </location>
</feature>
<dbReference type="Gene3D" id="1.10.287.2250">
    <property type="match status" value="1"/>
</dbReference>
<sequence>MSVRAVLALVVLVLLIGSHESTSISDALQKVEDLFVKILGQSNNVISFARFTNKYGKKYQNKEEIKHRFSVFQKNLDLIGSTNKKGLPFKLGVN</sequence>
<dbReference type="Pfam" id="PF08246">
    <property type="entry name" value="Inhibitor_I29"/>
    <property type="match status" value="1"/>
</dbReference>
<name>A0A8S9M4M1_BRACR</name>
<keyword evidence="1" id="KW-0732">Signal</keyword>
<comment type="caution">
    <text evidence="3">The sequence shown here is derived from an EMBL/GenBank/DDBJ whole genome shotgun (WGS) entry which is preliminary data.</text>
</comment>
<organism evidence="3">
    <name type="scientific">Brassica cretica</name>
    <name type="common">Mustard</name>
    <dbReference type="NCBI Taxonomy" id="69181"/>
    <lineage>
        <taxon>Eukaryota</taxon>
        <taxon>Viridiplantae</taxon>
        <taxon>Streptophyta</taxon>
        <taxon>Embryophyta</taxon>
        <taxon>Tracheophyta</taxon>
        <taxon>Spermatophyta</taxon>
        <taxon>Magnoliopsida</taxon>
        <taxon>eudicotyledons</taxon>
        <taxon>Gunneridae</taxon>
        <taxon>Pentapetalae</taxon>
        <taxon>rosids</taxon>
        <taxon>malvids</taxon>
        <taxon>Brassicales</taxon>
        <taxon>Brassicaceae</taxon>
        <taxon>Brassiceae</taxon>
        <taxon>Brassica</taxon>
    </lineage>
</organism>
<dbReference type="InterPro" id="IPR013201">
    <property type="entry name" value="Prot_inhib_I29"/>
</dbReference>
<dbReference type="AlphaFoldDB" id="A0A8S9M4M1"/>
<dbReference type="SMART" id="SM00848">
    <property type="entry name" value="Inhibitor_I29"/>
    <property type="match status" value="1"/>
</dbReference>
<proteinExistence type="predicted"/>
<evidence type="ECO:0000259" key="2">
    <source>
        <dbReference type="SMART" id="SM00848"/>
    </source>
</evidence>